<evidence type="ECO:0000256" key="2">
    <source>
        <dbReference type="SAM" id="SignalP"/>
    </source>
</evidence>
<protein>
    <submittedName>
        <fullName evidence="3">Uncharacterized protein</fullName>
    </submittedName>
</protein>
<dbReference type="RefSeq" id="WP_275813724.1">
    <property type="nucleotide sequence ID" value="NZ_BAAANM010000001.1"/>
</dbReference>
<dbReference type="EMBL" id="JARHTQ010000007">
    <property type="protein sequence ID" value="MDF2256836.1"/>
    <property type="molecule type" value="Genomic_DNA"/>
</dbReference>
<dbReference type="Proteomes" id="UP001220022">
    <property type="component" value="Unassembled WGS sequence"/>
</dbReference>
<feature type="region of interest" description="Disordered" evidence="1">
    <location>
        <begin position="65"/>
        <end position="87"/>
    </location>
</feature>
<accession>A0ABT5YZ07</accession>
<proteinExistence type="predicted"/>
<keyword evidence="2" id="KW-0732">Signal</keyword>
<feature type="chain" id="PRO_5047373387" evidence="2">
    <location>
        <begin position="28"/>
        <end position="87"/>
    </location>
</feature>
<reference evidence="3 4" key="1">
    <citation type="submission" date="2023-03" db="EMBL/GenBank/DDBJ databases">
        <title>Draft genome sequence of type strain Streptomyces ferralitis JCM 14344.</title>
        <authorList>
            <person name="Klaysubun C."/>
            <person name="Duangmal K."/>
        </authorList>
    </citation>
    <scope>NUCLEOTIDE SEQUENCE [LARGE SCALE GENOMIC DNA]</scope>
    <source>
        <strain evidence="3 4">JCM 14344</strain>
    </source>
</reference>
<keyword evidence="4" id="KW-1185">Reference proteome</keyword>
<comment type="caution">
    <text evidence="3">The sequence shown here is derived from an EMBL/GenBank/DDBJ whole genome shotgun (WGS) entry which is preliminary data.</text>
</comment>
<name>A0ABT5YZ07_9ACTN</name>
<evidence type="ECO:0000313" key="3">
    <source>
        <dbReference type="EMBL" id="MDF2256836.1"/>
    </source>
</evidence>
<gene>
    <name evidence="3" type="ORF">P2L57_14235</name>
</gene>
<feature type="signal peptide" evidence="2">
    <location>
        <begin position="1"/>
        <end position="27"/>
    </location>
</feature>
<evidence type="ECO:0000313" key="4">
    <source>
        <dbReference type="Proteomes" id="UP001220022"/>
    </source>
</evidence>
<sequence>MSYRKRIVAAALMAGVVVGAGALPASAAELGHEHGCHYRHGHCDDGWHHDRGWGHDRDGWRHDRGWGHDRDGWRHDRGWRHDHDGWR</sequence>
<evidence type="ECO:0000256" key="1">
    <source>
        <dbReference type="SAM" id="MobiDB-lite"/>
    </source>
</evidence>
<organism evidence="3 4">
    <name type="scientific">Streptantibioticus ferralitis</name>
    <dbReference type="NCBI Taxonomy" id="236510"/>
    <lineage>
        <taxon>Bacteria</taxon>
        <taxon>Bacillati</taxon>
        <taxon>Actinomycetota</taxon>
        <taxon>Actinomycetes</taxon>
        <taxon>Kitasatosporales</taxon>
        <taxon>Streptomycetaceae</taxon>
        <taxon>Streptantibioticus</taxon>
    </lineage>
</organism>